<dbReference type="Proteomes" id="UP001321473">
    <property type="component" value="Unassembled WGS sequence"/>
</dbReference>
<dbReference type="Pfam" id="PF10517">
    <property type="entry name" value="DM13"/>
    <property type="match status" value="1"/>
</dbReference>
<evidence type="ECO:0000313" key="3">
    <source>
        <dbReference type="EMBL" id="KAK8776927.1"/>
    </source>
</evidence>
<feature type="domain" description="DM13" evidence="2">
    <location>
        <begin position="7"/>
        <end position="112"/>
    </location>
</feature>
<proteinExistence type="predicted"/>
<dbReference type="SMART" id="SM00686">
    <property type="entry name" value="DM13"/>
    <property type="match status" value="1"/>
</dbReference>
<feature type="non-terminal residue" evidence="3">
    <location>
        <position position="1"/>
    </location>
</feature>
<dbReference type="InterPro" id="IPR019545">
    <property type="entry name" value="DM13_domain"/>
</dbReference>
<accession>A0AAQ4EQD9</accession>
<gene>
    <name evidence="3" type="ORF">V5799_029728</name>
</gene>
<evidence type="ECO:0000256" key="1">
    <source>
        <dbReference type="ARBA" id="ARBA00022737"/>
    </source>
</evidence>
<keyword evidence="4" id="KW-1185">Reference proteome</keyword>
<evidence type="ECO:0000313" key="4">
    <source>
        <dbReference type="Proteomes" id="UP001321473"/>
    </source>
</evidence>
<comment type="caution">
    <text evidence="3">The sequence shown here is derived from an EMBL/GenBank/DDBJ whole genome shotgun (WGS) entry which is preliminary data.</text>
</comment>
<dbReference type="PANTHER" id="PTHR24036">
    <property type="entry name" value="SKELETOR-RELATED"/>
    <property type="match status" value="1"/>
</dbReference>
<dbReference type="AlphaFoldDB" id="A0AAQ4EQD9"/>
<dbReference type="EMBL" id="JARKHS020012408">
    <property type="protein sequence ID" value="KAK8776927.1"/>
    <property type="molecule type" value="Genomic_DNA"/>
</dbReference>
<reference evidence="3 4" key="1">
    <citation type="journal article" date="2023" name="Arcadia Sci">
        <title>De novo assembly of a long-read Amblyomma americanum tick genome.</title>
        <authorList>
            <person name="Chou S."/>
            <person name="Poskanzer K.E."/>
            <person name="Rollins M."/>
            <person name="Thuy-Boun P.S."/>
        </authorList>
    </citation>
    <scope>NUCLEOTIDE SEQUENCE [LARGE SCALE GENOMIC DNA]</scope>
    <source>
        <strain evidence="3">F_SG_1</strain>
        <tissue evidence="3">Salivary glands</tissue>
    </source>
</reference>
<protein>
    <recommendedName>
        <fullName evidence="2">DM13 domain-containing protein</fullName>
    </recommendedName>
</protein>
<evidence type="ECO:0000259" key="2">
    <source>
        <dbReference type="PROSITE" id="PS51549"/>
    </source>
</evidence>
<dbReference type="InterPro" id="IPR052126">
    <property type="entry name" value="Spindle_Org/Thrombomodulin"/>
</dbReference>
<dbReference type="PANTHER" id="PTHR24036:SF5">
    <property type="entry name" value="THROMBOMODULIN"/>
    <property type="match status" value="1"/>
</dbReference>
<name>A0AAQ4EQD9_AMBAM</name>
<dbReference type="PROSITE" id="PS51549">
    <property type="entry name" value="DM13"/>
    <property type="match status" value="1"/>
</dbReference>
<organism evidence="3 4">
    <name type="scientific">Amblyomma americanum</name>
    <name type="common">Lone star tick</name>
    <dbReference type="NCBI Taxonomy" id="6943"/>
    <lineage>
        <taxon>Eukaryota</taxon>
        <taxon>Metazoa</taxon>
        <taxon>Ecdysozoa</taxon>
        <taxon>Arthropoda</taxon>
        <taxon>Chelicerata</taxon>
        <taxon>Arachnida</taxon>
        <taxon>Acari</taxon>
        <taxon>Parasitiformes</taxon>
        <taxon>Ixodida</taxon>
        <taxon>Ixodoidea</taxon>
        <taxon>Ixodidae</taxon>
        <taxon>Amblyomminae</taxon>
        <taxon>Amblyomma</taxon>
    </lineage>
</organism>
<keyword evidence="1" id="KW-0677">Repeat</keyword>
<sequence>SAGAYYGKFIGPIKSYAHNFSGNVYAATESSVVVTDLNYDGGGPEAYFKAGRNPELDYNGDRLPDENGSFNVVKPYRKATVHIRLPQKITAYRCFGMFCEKFAADFGNVKIPSDFVLPKEQSLGKLSAKHRSTMATEVVLRDSAIMLLKGFQHDAHCPCKSRHNYKRAS</sequence>